<organism evidence="1 2">
    <name type="scientific">Ehrlichia canis (strain Jake)</name>
    <dbReference type="NCBI Taxonomy" id="269484"/>
    <lineage>
        <taxon>Bacteria</taxon>
        <taxon>Pseudomonadati</taxon>
        <taxon>Pseudomonadota</taxon>
        <taxon>Alphaproteobacteria</taxon>
        <taxon>Rickettsiales</taxon>
        <taxon>Anaplasmataceae</taxon>
        <taxon>Ehrlichia</taxon>
    </lineage>
</organism>
<accession>A0ACA6AVN9</accession>
<protein>
    <submittedName>
        <fullName evidence="1">Uncharacterized protein</fullName>
    </submittedName>
</protein>
<name>A0ACA6AVN9_EHRCJ</name>
<proteinExistence type="predicted"/>
<keyword evidence="2" id="KW-1185">Reference proteome</keyword>
<sequence length="225" mass="25143">MLGDEYLKKRRKHNNALCGALLMVNTMDLKAVYPIGITGSDGKMKVQITSTHQDKKLPLAGTGDTLFLLKCRLPSSTIEDDENLHKLIGGRRRCLTQYVKLHLYFLVEEKSVDDFMLRASLNFSQSIPAFTDFGDYGRFILARVRGGLYDDEFDEEKDLTNVSGLDASFMSEEEFQNYIKTQSSADKLESGIITSSDSTAIAVMTQLMDLSITGIESGMFPHDIS</sequence>
<reference evidence="2" key="1">
    <citation type="journal article" date="2006" name="J. Bacteriol.">
        <title>The genome of the obligately intracellular bacterium Ehrlichia canis reveals themes of complex membrane structure and immune evasion strategies.</title>
        <authorList>
            <person name="Mavromatis K."/>
            <person name="Doyle C.K."/>
            <person name="Lykidis A."/>
            <person name="Ivanova N."/>
            <person name="Francino M.P."/>
            <person name="Chain P."/>
            <person name="Shin M."/>
            <person name="Malfatti S."/>
            <person name="Larimer F."/>
            <person name="Copeland A."/>
            <person name="Detter J.C."/>
            <person name="Land M."/>
            <person name="Richardson P.M."/>
            <person name="Yu X.J."/>
            <person name="Walker D.H."/>
            <person name="McBride J.W."/>
            <person name="Kyrpides N.C."/>
        </authorList>
    </citation>
    <scope>NUCLEOTIDE SEQUENCE [LARGE SCALE GENOMIC DNA]</scope>
    <source>
        <strain evidence="2">Jake</strain>
    </source>
</reference>
<evidence type="ECO:0000313" key="2">
    <source>
        <dbReference type="Proteomes" id="UP000000435"/>
    </source>
</evidence>
<evidence type="ECO:0000313" key="1">
    <source>
        <dbReference type="EMBL" id="AAZ68400.1"/>
    </source>
</evidence>
<dbReference type="Proteomes" id="UP000000435">
    <property type="component" value="Chromosome"/>
</dbReference>
<dbReference type="EMBL" id="CP000107">
    <property type="protein sequence ID" value="AAZ68400.1"/>
    <property type="molecule type" value="Genomic_DNA"/>
</dbReference>
<gene>
    <name evidence="1" type="ordered locus">Ecaj_0357</name>
</gene>